<name>A0A8J2SN46_9STRA</name>
<dbReference type="EMBL" id="CAKKNE010000003">
    <property type="protein sequence ID" value="CAH0371056.1"/>
    <property type="molecule type" value="Genomic_DNA"/>
</dbReference>
<evidence type="ECO:0000259" key="9">
    <source>
        <dbReference type="PROSITE" id="PS51471"/>
    </source>
</evidence>
<evidence type="ECO:0000256" key="1">
    <source>
        <dbReference type="ARBA" id="ARBA00001961"/>
    </source>
</evidence>
<reference evidence="10" key="1">
    <citation type="submission" date="2021-11" db="EMBL/GenBank/DDBJ databases">
        <authorList>
            <consortium name="Genoscope - CEA"/>
            <person name="William W."/>
        </authorList>
    </citation>
    <scope>NUCLEOTIDE SEQUENCE</scope>
</reference>
<evidence type="ECO:0000256" key="7">
    <source>
        <dbReference type="ARBA" id="ARBA00023180"/>
    </source>
</evidence>
<evidence type="ECO:0000256" key="4">
    <source>
        <dbReference type="ARBA" id="ARBA00022964"/>
    </source>
</evidence>
<proteinExistence type="predicted"/>
<dbReference type="GO" id="GO:0051213">
    <property type="term" value="F:dioxygenase activity"/>
    <property type="evidence" value="ECO:0007669"/>
    <property type="project" value="UniProtKB-KW"/>
</dbReference>
<protein>
    <recommendedName>
        <fullName evidence="9">Fe2OG dioxygenase domain-containing protein</fullName>
    </recommendedName>
</protein>
<feature type="chain" id="PRO_5035167908" description="Fe2OG dioxygenase domain-containing protein" evidence="8">
    <location>
        <begin position="16"/>
        <end position="382"/>
    </location>
</feature>
<feature type="domain" description="Fe2OG dioxygenase" evidence="9">
    <location>
        <begin position="112"/>
        <end position="204"/>
    </location>
</feature>
<evidence type="ECO:0000313" key="10">
    <source>
        <dbReference type="EMBL" id="CAH0371056.1"/>
    </source>
</evidence>
<dbReference type="SMART" id="SM00702">
    <property type="entry name" value="P4Hc"/>
    <property type="match status" value="1"/>
</dbReference>
<sequence length="382" mass="42200">MRAVTLALCALSVHASWTRKLQKRGGAARACQEEPSLTSVPKAFDRDECARILALFEEAKEEVDRRDAMGISRRNRWLPRDKWDSVRWVVERMLKRLPSLPQMDAENFLERHVEFVLLHEFREGDFFDWHVDSKPDDGKMRTQNVNVVLSSATDFEGGALQVGSANASLQLGDLHAYPAALPHKVHDITKGRRYTLVVATRGTIEGYWAAALRDYERLARELGEEHPKLHWILGEHLESIERPEEARRAFAASYRATPQKPQYARKFADDAAEKHAAGDLRGAAEDLGMATLVEPDDAEYRVDLGVVLWRLGDFVGAEEQLRAALERGAPEAAVRAGLSLVLADAGDARGAAAERDRAMAAGADDAAAAFEALEGLRGGGGT</sequence>
<dbReference type="GO" id="GO:0031418">
    <property type="term" value="F:L-ascorbic acid binding"/>
    <property type="evidence" value="ECO:0007669"/>
    <property type="project" value="InterPro"/>
</dbReference>
<keyword evidence="7" id="KW-0325">Glycoprotein</keyword>
<keyword evidence="3" id="KW-0256">Endoplasmic reticulum</keyword>
<evidence type="ECO:0000313" key="11">
    <source>
        <dbReference type="Proteomes" id="UP000789595"/>
    </source>
</evidence>
<dbReference type="Gene3D" id="2.60.120.620">
    <property type="entry name" value="q2cbj1_9rhob like domain"/>
    <property type="match status" value="1"/>
</dbReference>
<keyword evidence="6" id="KW-0408">Iron</keyword>
<dbReference type="InterPro" id="IPR011990">
    <property type="entry name" value="TPR-like_helical_dom_sf"/>
</dbReference>
<keyword evidence="11" id="KW-1185">Reference proteome</keyword>
<dbReference type="Pfam" id="PF13432">
    <property type="entry name" value="TPR_16"/>
    <property type="match status" value="2"/>
</dbReference>
<dbReference type="Gene3D" id="1.25.40.10">
    <property type="entry name" value="Tetratricopeptide repeat domain"/>
    <property type="match status" value="1"/>
</dbReference>
<dbReference type="OrthoDB" id="204524at2759"/>
<keyword evidence="2" id="KW-0479">Metal-binding</keyword>
<evidence type="ECO:0000256" key="3">
    <source>
        <dbReference type="ARBA" id="ARBA00022824"/>
    </source>
</evidence>
<dbReference type="InterPro" id="IPR005123">
    <property type="entry name" value="Oxoglu/Fe-dep_dioxygenase_dom"/>
</dbReference>
<dbReference type="GO" id="GO:0016705">
    <property type="term" value="F:oxidoreductase activity, acting on paired donors, with incorporation or reduction of molecular oxygen"/>
    <property type="evidence" value="ECO:0007669"/>
    <property type="project" value="InterPro"/>
</dbReference>
<comment type="caution">
    <text evidence="10">The sequence shown here is derived from an EMBL/GenBank/DDBJ whole genome shotgun (WGS) entry which is preliminary data.</text>
</comment>
<accession>A0A8J2SN46</accession>
<dbReference type="PROSITE" id="PS51471">
    <property type="entry name" value="FE2OG_OXY"/>
    <property type="match status" value="1"/>
</dbReference>
<evidence type="ECO:0000256" key="8">
    <source>
        <dbReference type="SAM" id="SignalP"/>
    </source>
</evidence>
<feature type="signal peptide" evidence="8">
    <location>
        <begin position="1"/>
        <end position="15"/>
    </location>
</feature>
<dbReference type="GO" id="GO:0005506">
    <property type="term" value="F:iron ion binding"/>
    <property type="evidence" value="ECO:0007669"/>
    <property type="project" value="InterPro"/>
</dbReference>
<keyword evidence="5" id="KW-0560">Oxidoreductase</keyword>
<keyword evidence="4" id="KW-0223">Dioxygenase</keyword>
<dbReference type="Proteomes" id="UP000789595">
    <property type="component" value="Unassembled WGS sequence"/>
</dbReference>
<evidence type="ECO:0000256" key="6">
    <source>
        <dbReference type="ARBA" id="ARBA00023004"/>
    </source>
</evidence>
<keyword evidence="8" id="KW-0732">Signal</keyword>
<dbReference type="AlphaFoldDB" id="A0A8J2SN46"/>
<dbReference type="InterPro" id="IPR006620">
    <property type="entry name" value="Pro_4_hyd_alph"/>
</dbReference>
<organism evidence="10 11">
    <name type="scientific">Pelagomonas calceolata</name>
    <dbReference type="NCBI Taxonomy" id="35677"/>
    <lineage>
        <taxon>Eukaryota</taxon>
        <taxon>Sar</taxon>
        <taxon>Stramenopiles</taxon>
        <taxon>Ochrophyta</taxon>
        <taxon>Pelagophyceae</taxon>
        <taxon>Pelagomonadales</taxon>
        <taxon>Pelagomonadaceae</taxon>
        <taxon>Pelagomonas</taxon>
    </lineage>
</organism>
<dbReference type="SUPFAM" id="SSF48452">
    <property type="entry name" value="TPR-like"/>
    <property type="match status" value="1"/>
</dbReference>
<comment type="cofactor">
    <cofactor evidence="1">
        <name>L-ascorbate</name>
        <dbReference type="ChEBI" id="CHEBI:38290"/>
    </cofactor>
</comment>
<evidence type="ECO:0000256" key="5">
    <source>
        <dbReference type="ARBA" id="ARBA00023002"/>
    </source>
</evidence>
<evidence type="ECO:0000256" key="2">
    <source>
        <dbReference type="ARBA" id="ARBA00022723"/>
    </source>
</evidence>
<gene>
    <name evidence="10" type="ORF">PECAL_3P09760</name>
</gene>